<proteinExistence type="predicted"/>
<organism evidence="2 3">
    <name type="scientific">Epicoccum nigrum</name>
    <name type="common">Soil fungus</name>
    <name type="synonym">Epicoccum purpurascens</name>
    <dbReference type="NCBI Taxonomy" id="105696"/>
    <lineage>
        <taxon>Eukaryota</taxon>
        <taxon>Fungi</taxon>
        <taxon>Dikarya</taxon>
        <taxon>Ascomycota</taxon>
        <taxon>Pezizomycotina</taxon>
        <taxon>Dothideomycetes</taxon>
        <taxon>Pleosporomycetidae</taxon>
        <taxon>Pleosporales</taxon>
        <taxon>Pleosporineae</taxon>
        <taxon>Didymellaceae</taxon>
        <taxon>Epicoccum</taxon>
    </lineage>
</organism>
<keyword evidence="3" id="KW-1185">Reference proteome</keyword>
<feature type="compositionally biased region" description="Basic and acidic residues" evidence="1">
    <location>
        <begin position="1"/>
        <end position="22"/>
    </location>
</feature>
<accession>A0A1Y2LUB3</accession>
<reference evidence="2 3" key="1">
    <citation type="journal article" date="2017" name="Genome Announc.">
        <title>Genome sequence of the saprophytic ascomycete Epicoccum nigrum ICMP 19927 strain isolated from New Zealand.</title>
        <authorList>
            <person name="Fokin M."/>
            <person name="Fleetwood D."/>
            <person name="Weir B.S."/>
            <person name="Villas-Boas S.G."/>
        </authorList>
    </citation>
    <scope>NUCLEOTIDE SEQUENCE [LARGE SCALE GENOMIC DNA]</scope>
    <source>
        <strain evidence="2 3">ICMP 19927</strain>
    </source>
</reference>
<protein>
    <submittedName>
        <fullName evidence="2">Uncharacterized protein</fullName>
    </submittedName>
</protein>
<evidence type="ECO:0000256" key="1">
    <source>
        <dbReference type="SAM" id="MobiDB-lite"/>
    </source>
</evidence>
<gene>
    <name evidence="2" type="ORF">B5807_07184</name>
</gene>
<name>A0A1Y2LUB3_EPING</name>
<feature type="region of interest" description="Disordered" evidence="1">
    <location>
        <begin position="1"/>
        <end position="24"/>
    </location>
</feature>
<dbReference type="AlphaFoldDB" id="A0A1Y2LUB3"/>
<evidence type="ECO:0000313" key="2">
    <source>
        <dbReference type="EMBL" id="OSS47466.1"/>
    </source>
</evidence>
<dbReference type="Proteomes" id="UP000193240">
    <property type="component" value="Unassembled WGS sequence"/>
</dbReference>
<sequence>MMKKQQKQDEQKKTTKNKELRRTRMQAIVRGARRLETGMRSALANDEEEEQQKFQNIKTQIDALPQAQRQARRKTLGFFSQVFTKSKAWMTYYESKIGVNRVDRDDITYDDKKLPEAIKNCNEDVAQIKAYFTLVKKINSDLKVDEAALDLGSISIGNSPKKPTRV</sequence>
<dbReference type="InParanoid" id="A0A1Y2LUB3"/>
<evidence type="ECO:0000313" key="3">
    <source>
        <dbReference type="Proteomes" id="UP000193240"/>
    </source>
</evidence>
<dbReference type="EMBL" id="KZ107848">
    <property type="protein sequence ID" value="OSS47466.1"/>
    <property type="molecule type" value="Genomic_DNA"/>
</dbReference>